<keyword evidence="3" id="KW-1185">Reference proteome</keyword>
<accession>A0A7D9ILE1</accession>
<reference evidence="2" key="1">
    <citation type="submission" date="2020-04" db="EMBL/GenBank/DDBJ databases">
        <authorList>
            <person name="Alioto T."/>
            <person name="Alioto T."/>
            <person name="Gomez Garrido J."/>
        </authorList>
    </citation>
    <scope>NUCLEOTIDE SEQUENCE</scope>
    <source>
        <strain evidence="2">A484AB</strain>
    </source>
</reference>
<name>A0A7D9ILE1_PARCT</name>
<dbReference type="AlphaFoldDB" id="A0A7D9ILE1"/>
<evidence type="ECO:0000313" key="3">
    <source>
        <dbReference type="Proteomes" id="UP001152795"/>
    </source>
</evidence>
<organism evidence="2 3">
    <name type="scientific">Paramuricea clavata</name>
    <name type="common">Red gorgonian</name>
    <name type="synonym">Violescent sea-whip</name>
    <dbReference type="NCBI Taxonomy" id="317549"/>
    <lineage>
        <taxon>Eukaryota</taxon>
        <taxon>Metazoa</taxon>
        <taxon>Cnidaria</taxon>
        <taxon>Anthozoa</taxon>
        <taxon>Octocorallia</taxon>
        <taxon>Malacalcyonacea</taxon>
        <taxon>Plexauridae</taxon>
        <taxon>Paramuricea</taxon>
    </lineage>
</organism>
<gene>
    <name evidence="2" type="ORF">PACLA_8A054188</name>
</gene>
<feature type="region of interest" description="Disordered" evidence="1">
    <location>
        <begin position="1"/>
        <end position="66"/>
    </location>
</feature>
<dbReference type="EMBL" id="CACRXK020006828">
    <property type="protein sequence ID" value="CAB4010555.1"/>
    <property type="molecule type" value="Genomic_DNA"/>
</dbReference>
<feature type="compositionally biased region" description="Acidic residues" evidence="1">
    <location>
        <begin position="1"/>
        <end position="14"/>
    </location>
</feature>
<dbReference type="Proteomes" id="UP001152795">
    <property type="component" value="Unassembled WGS sequence"/>
</dbReference>
<feature type="compositionally biased region" description="Polar residues" evidence="1">
    <location>
        <begin position="17"/>
        <end position="40"/>
    </location>
</feature>
<dbReference type="OrthoDB" id="10385543at2759"/>
<sequence length="284" mass="32438">MVDEDAETQEDDTDFTSARNSAQTSTSSRNSAQTSTSTRPHLTIGHLGPSREDTTRANSSGLSENAERVLTNLQKEVASLKRAVTTMNDVQQEILACVKKIKMGVESDKFDLANCCHTENIIQLLGKYYSSKGKFPLDFPEKQRALKLEFTGSPTGLTCEELLLRYKKFENAKMSYWRSEERRRLLGIAGYDALLTAPTDVMTDKILHLIGQKHSSGCHKIHLTNEIIVARKYIREITVQRARKQKEFWQGLYAWKTTKWPNGIPQEDWLDIRRDDLACYQEEE</sequence>
<comment type="caution">
    <text evidence="2">The sequence shown here is derived from an EMBL/GenBank/DDBJ whole genome shotgun (WGS) entry which is preliminary data.</text>
</comment>
<proteinExistence type="predicted"/>
<protein>
    <submittedName>
        <fullName evidence="2">Uncharacterized protein</fullName>
    </submittedName>
</protein>
<evidence type="ECO:0000313" key="2">
    <source>
        <dbReference type="EMBL" id="CAB4010555.1"/>
    </source>
</evidence>
<evidence type="ECO:0000256" key="1">
    <source>
        <dbReference type="SAM" id="MobiDB-lite"/>
    </source>
</evidence>